<evidence type="ECO:0000259" key="6">
    <source>
        <dbReference type="Pfam" id="PF00441"/>
    </source>
</evidence>
<comment type="similarity">
    <text evidence="2">Belongs to the acyl-CoA dehydrogenase family.</text>
</comment>
<evidence type="ECO:0000256" key="3">
    <source>
        <dbReference type="ARBA" id="ARBA00022630"/>
    </source>
</evidence>
<dbReference type="Pfam" id="PF00441">
    <property type="entry name" value="Acyl-CoA_dh_1"/>
    <property type="match status" value="1"/>
</dbReference>
<dbReference type="GO" id="GO:0050660">
    <property type="term" value="F:flavin adenine dinucleotide binding"/>
    <property type="evidence" value="ECO:0007669"/>
    <property type="project" value="InterPro"/>
</dbReference>
<evidence type="ECO:0000259" key="8">
    <source>
        <dbReference type="Pfam" id="PF02771"/>
    </source>
</evidence>
<evidence type="ECO:0000256" key="1">
    <source>
        <dbReference type="ARBA" id="ARBA00001974"/>
    </source>
</evidence>
<dbReference type="InterPro" id="IPR037069">
    <property type="entry name" value="AcylCoA_DH/ox_N_sf"/>
</dbReference>
<proteinExistence type="inferred from homology"/>
<keyword evidence="5" id="KW-0560">Oxidoreductase</keyword>
<dbReference type="InterPro" id="IPR052161">
    <property type="entry name" value="Mycobact_Acyl-CoA_DH"/>
</dbReference>
<dbReference type="EMBL" id="UINC01030055">
    <property type="protein sequence ID" value="SVB13820.1"/>
    <property type="molecule type" value="Genomic_DNA"/>
</dbReference>
<dbReference type="Pfam" id="PF02771">
    <property type="entry name" value="Acyl-CoA_dh_N"/>
    <property type="match status" value="1"/>
</dbReference>
<keyword evidence="3" id="KW-0285">Flavoprotein</keyword>
<accession>A0A382BJ05</accession>
<dbReference type="GO" id="GO:0005886">
    <property type="term" value="C:plasma membrane"/>
    <property type="evidence" value="ECO:0007669"/>
    <property type="project" value="TreeGrafter"/>
</dbReference>
<dbReference type="AlphaFoldDB" id="A0A382BJ05"/>
<dbReference type="InterPro" id="IPR006091">
    <property type="entry name" value="Acyl-CoA_Oxase/DH_mid-dom"/>
</dbReference>
<name>A0A382BJ05_9ZZZZ</name>
<organism evidence="9">
    <name type="scientific">marine metagenome</name>
    <dbReference type="NCBI Taxonomy" id="408172"/>
    <lineage>
        <taxon>unclassified sequences</taxon>
        <taxon>metagenomes</taxon>
        <taxon>ecological metagenomes</taxon>
    </lineage>
</organism>
<dbReference type="PANTHER" id="PTHR43292">
    <property type="entry name" value="ACYL-COA DEHYDROGENASE"/>
    <property type="match status" value="1"/>
</dbReference>
<gene>
    <name evidence="9" type="ORF">METZ01_LOCUS166674</name>
</gene>
<dbReference type="InterPro" id="IPR009075">
    <property type="entry name" value="AcylCo_DH/oxidase_C"/>
</dbReference>
<evidence type="ECO:0008006" key="10">
    <source>
        <dbReference type="Google" id="ProtNLM"/>
    </source>
</evidence>
<feature type="domain" description="Acyl-CoA dehydrogenase/oxidase C-terminal" evidence="6">
    <location>
        <begin position="237"/>
        <end position="396"/>
    </location>
</feature>
<dbReference type="Gene3D" id="1.20.140.10">
    <property type="entry name" value="Butyryl-CoA Dehydrogenase, subunit A, domain 3"/>
    <property type="match status" value="1"/>
</dbReference>
<evidence type="ECO:0000256" key="5">
    <source>
        <dbReference type="ARBA" id="ARBA00023002"/>
    </source>
</evidence>
<evidence type="ECO:0000313" key="9">
    <source>
        <dbReference type="EMBL" id="SVB13820.1"/>
    </source>
</evidence>
<evidence type="ECO:0000256" key="4">
    <source>
        <dbReference type="ARBA" id="ARBA00022827"/>
    </source>
</evidence>
<dbReference type="InterPro" id="IPR009100">
    <property type="entry name" value="AcylCoA_DH/oxidase_NM_dom_sf"/>
</dbReference>
<reference evidence="9" key="1">
    <citation type="submission" date="2018-05" db="EMBL/GenBank/DDBJ databases">
        <authorList>
            <person name="Lanie J.A."/>
            <person name="Ng W.-L."/>
            <person name="Kazmierczak K.M."/>
            <person name="Andrzejewski T.M."/>
            <person name="Davidsen T.M."/>
            <person name="Wayne K.J."/>
            <person name="Tettelin H."/>
            <person name="Glass J.I."/>
            <person name="Rusch D."/>
            <person name="Podicherti R."/>
            <person name="Tsui H.-C.T."/>
            <person name="Winkler M.E."/>
        </authorList>
    </citation>
    <scope>NUCLEOTIDE SEQUENCE</scope>
</reference>
<dbReference type="InterPro" id="IPR036250">
    <property type="entry name" value="AcylCo_DH-like_C"/>
</dbReference>
<dbReference type="PANTHER" id="PTHR43292:SF4">
    <property type="entry name" value="ACYL-COA DEHYDROGENASE FADE34"/>
    <property type="match status" value="1"/>
</dbReference>
<evidence type="ECO:0000256" key="2">
    <source>
        <dbReference type="ARBA" id="ARBA00009347"/>
    </source>
</evidence>
<keyword evidence="4" id="KW-0274">FAD</keyword>
<dbReference type="Gene3D" id="2.40.110.10">
    <property type="entry name" value="Butyryl-CoA Dehydrogenase, subunit A, domain 2"/>
    <property type="match status" value="1"/>
</dbReference>
<dbReference type="GO" id="GO:0016627">
    <property type="term" value="F:oxidoreductase activity, acting on the CH-CH group of donors"/>
    <property type="evidence" value="ECO:0007669"/>
    <property type="project" value="InterPro"/>
</dbReference>
<sequence length="402" mass="44534">MSVTQNELDEFQAAAEAWFEENNPGDPGFLLPQSFMEVGTDQQFEFLRDWQRKVYEAGYLGMAWPKEFGGGGVDQVFQDIATAAMMHQNVPFMTNTIGLNWAGPLILDMGSESQKQAYIKRILSAEDIWCQGFSEPDHGSDLGNAQLRALREGDEFILNGSKIWTSLGAYADYIILLARTDNRTNTKYEGLSYFLAPMKIEGINPQPIKKLTGEHGFTQTFFNDARISESCLIGEEGGGWQVAMKTLTYERAVTGGQAGGVASMTVSASEVVELARNAMRDGRFAIEDPLVRDQLVSFLMEEKGMDLNNKRAKIPALISEWPASIAMSRKLTGTEWRRRLNQFAVTLQGANASLCMGDTKAVDRGRWQRGYFQAFSGTIGGGTSQIQKNIVGERVLGLPKQD</sequence>
<evidence type="ECO:0000259" key="7">
    <source>
        <dbReference type="Pfam" id="PF02770"/>
    </source>
</evidence>
<comment type="cofactor">
    <cofactor evidence="1">
        <name>FAD</name>
        <dbReference type="ChEBI" id="CHEBI:57692"/>
    </cofactor>
</comment>
<dbReference type="SUPFAM" id="SSF56645">
    <property type="entry name" value="Acyl-CoA dehydrogenase NM domain-like"/>
    <property type="match status" value="1"/>
</dbReference>
<dbReference type="SUPFAM" id="SSF47203">
    <property type="entry name" value="Acyl-CoA dehydrogenase C-terminal domain-like"/>
    <property type="match status" value="1"/>
</dbReference>
<feature type="domain" description="Acyl-CoA dehydrogenase/oxidase N-terminal" evidence="8">
    <location>
        <begin position="41"/>
        <end position="126"/>
    </location>
</feature>
<dbReference type="InterPro" id="IPR013786">
    <property type="entry name" value="AcylCoA_DH/ox_N"/>
</dbReference>
<dbReference type="InterPro" id="IPR046373">
    <property type="entry name" value="Acyl-CoA_Oxase/DH_mid-dom_sf"/>
</dbReference>
<protein>
    <recommendedName>
        <fullName evidence="10">Acyl-CoA dehydrogenase</fullName>
    </recommendedName>
</protein>
<feature type="domain" description="Acyl-CoA oxidase/dehydrogenase middle" evidence="7">
    <location>
        <begin position="130"/>
        <end position="219"/>
    </location>
</feature>
<dbReference type="Gene3D" id="1.10.540.10">
    <property type="entry name" value="Acyl-CoA dehydrogenase/oxidase, N-terminal domain"/>
    <property type="match status" value="1"/>
</dbReference>
<dbReference type="Pfam" id="PF02770">
    <property type="entry name" value="Acyl-CoA_dh_M"/>
    <property type="match status" value="1"/>
</dbReference>